<dbReference type="OrthoDB" id="9807134at2"/>
<dbReference type="SMART" id="SM00079">
    <property type="entry name" value="PBPe"/>
    <property type="match status" value="1"/>
</dbReference>
<dbReference type="GO" id="GO:0016020">
    <property type="term" value="C:membrane"/>
    <property type="evidence" value="ECO:0007669"/>
    <property type="project" value="InterPro"/>
</dbReference>
<dbReference type="PANTHER" id="PTHR35936:SF17">
    <property type="entry name" value="ARGININE-BINDING EXTRACELLULAR PROTEIN ARTP"/>
    <property type="match status" value="1"/>
</dbReference>
<comment type="caution">
    <text evidence="8">The sequence shown here is derived from an EMBL/GenBank/DDBJ whole genome shotgun (WGS) entry which is preliminary data.</text>
</comment>
<evidence type="ECO:0000259" key="6">
    <source>
        <dbReference type="SMART" id="SM00062"/>
    </source>
</evidence>
<dbReference type="RefSeq" id="WP_114771032.1">
    <property type="nucleotide sequence ID" value="NZ_QQBB01000006.1"/>
</dbReference>
<keyword evidence="9" id="KW-1185">Reference proteome</keyword>
<dbReference type="EMBL" id="QQBB01000006">
    <property type="protein sequence ID" value="RDI57795.1"/>
    <property type="molecule type" value="Genomic_DNA"/>
</dbReference>
<feature type="signal peptide" evidence="5">
    <location>
        <begin position="1"/>
        <end position="26"/>
    </location>
</feature>
<evidence type="ECO:0000313" key="9">
    <source>
        <dbReference type="Proteomes" id="UP000254925"/>
    </source>
</evidence>
<dbReference type="AlphaFoldDB" id="A0A370HIL5"/>
<dbReference type="SMART" id="SM00062">
    <property type="entry name" value="PBPb"/>
    <property type="match status" value="1"/>
</dbReference>
<dbReference type="Proteomes" id="UP000254925">
    <property type="component" value="Unassembled WGS sequence"/>
</dbReference>
<dbReference type="InterPro" id="IPR001638">
    <property type="entry name" value="Solute-binding_3/MltF_N"/>
</dbReference>
<sequence>MKNSKFIRTVAPVLALVALLGQPAAAKEWTQITIGVEGAFPPYNLTAADGKVVGYDIDVANEVCKRANLKCQIVAQDWDSQVPSLLAGKFDAVLTMGPNPKRREVMDFTVPYARTSNTFGVLKSSPLAKLPKTGEAMSTNDKAAWEPVLKDIQAALKGKTIGVPLSTSQQQFIEETFKDTVTVKTYKSSEQHTLDLIAGRIDAVFDNIVYLRDAVSRPGNEEVAMAGPLLTGGIMATDTCIGLRKGEDDLKAKLDPAIQSMIADGTMKTLSEKWFKFDVSPK</sequence>
<name>A0A370HIL5_9HYPH</name>
<organism evidence="8 9">
    <name type="scientific">Microvirga subterranea</name>
    <dbReference type="NCBI Taxonomy" id="186651"/>
    <lineage>
        <taxon>Bacteria</taxon>
        <taxon>Pseudomonadati</taxon>
        <taxon>Pseudomonadota</taxon>
        <taxon>Alphaproteobacteria</taxon>
        <taxon>Hyphomicrobiales</taxon>
        <taxon>Methylobacteriaceae</taxon>
        <taxon>Microvirga</taxon>
    </lineage>
</organism>
<feature type="domain" description="Solute-binding protein family 3/N-terminal" evidence="6">
    <location>
        <begin position="31"/>
        <end position="278"/>
    </location>
</feature>
<reference evidence="8 9" key="1">
    <citation type="submission" date="2018-07" db="EMBL/GenBank/DDBJ databases">
        <title>Genomic Encyclopedia of Type Strains, Phase IV (KMG-IV): sequencing the most valuable type-strain genomes for metagenomic binning, comparative biology and taxonomic classification.</title>
        <authorList>
            <person name="Goeker M."/>
        </authorList>
    </citation>
    <scope>NUCLEOTIDE SEQUENCE [LARGE SCALE GENOMIC DNA]</scope>
    <source>
        <strain evidence="8 9">DSM 14364</strain>
    </source>
</reference>
<dbReference type="PROSITE" id="PS01039">
    <property type="entry name" value="SBP_BACTERIAL_3"/>
    <property type="match status" value="1"/>
</dbReference>
<dbReference type="SUPFAM" id="SSF53850">
    <property type="entry name" value="Periplasmic binding protein-like II"/>
    <property type="match status" value="1"/>
</dbReference>
<dbReference type="GO" id="GO:0030313">
    <property type="term" value="C:cell envelope"/>
    <property type="evidence" value="ECO:0007669"/>
    <property type="project" value="UniProtKB-SubCell"/>
</dbReference>
<dbReference type="Gene3D" id="3.40.190.10">
    <property type="entry name" value="Periplasmic binding protein-like II"/>
    <property type="match status" value="2"/>
</dbReference>
<evidence type="ECO:0000256" key="4">
    <source>
        <dbReference type="RuleBase" id="RU003744"/>
    </source>
</evidence>
<dbReference type="InterPro" id="IPR001320">
    <property type="entry name" value="Iontro_rcpt_C"/>
</dbReference>
<gene>
    <name evidence="8" type="ORF">DES45_106107</name>
</gene>
<dbReference type="InterPro" id="IPR018313">
    <property type="entry name" value="SBP_3_CS"/>
</dbReference>
<comment type="subcellular location">
    <subcellularLocation>
        <location evidence="1">Cell envelope</location>
    </subcellularLocation>
</comment>
<proteinExistence type="inferred from homology"/>
<evidence type="ECO:0000256" key="3">
    <source>
        <dbReference type="ARBA" id="ARBA00022729"/>
    </source>
</evidence>
<feature type="chain" id="PRO_5016826711" evidence="5">
    <location>
        <begin position="27"/>
        <end position="282"/>
    </location>
</feature>
<evidence type="ECO:0000256" key="5">
    <source>
        <dbReference type="SAM" id="SignalP"/>
    </source>
</evidence>
<dbReference type="Pfam" id="PF00497">
    <property type="entry name" value="SBP_bac_3"/>
    <property type="match status" value="1"/>
</dbReference>
<dbReference type="GO" id="GO:0015276">
    <property type="term" value="F:ligand-gated monoatomic ion channel activity"/>
    <property type="evidence" value="ECO:0007669"/>
    <property type="project" value="InterPro"/>
</dbReference>
<dbReference type="PANTHER" id="PTHR35936">
    <property type="entry name" value="MEMBRANE-BOUND LYTIC MUREIN TRANSGLYCOSYLASE F"/>
    <property type="match status" value="1"/>
</dbReference>
<evidence type="ECO:0000256" key="1">
    <source>
        <dbReference type="ARBA" id="ARBA00004196"/>
    </source>
</evidence>
<evidence type="ECO:0000259" key="7">
    <source>
        <dbReference type="SMART" id="SM00079"/>
    </source>
</evidence>
<evidence type="ECO:0000256" key="2">
    <source>
        <dbReference type="ARBA" id="ARBA00010333"/>
    </source>
</evidence>
<accession>A0A370HIL5</accession>
<protein>
    <submittedName>
        <fullName evidence="8">Amino acid ABC transporter substrate-binding protein (PAAT family)</fullName>
    </submittedName>
</protein>
<comment type="similarity">
    <text evidence="2 4">Belongs to the bacterial solute-binding protein 3 family.</text>
</comment>
<keyword evidence="3 5" id="KW-0732">Signal</keyword>
<feature type="domain" description="Ionotropic glutamate receptor C-terminal" evidence="7">
    <location>
        <begin position="31"/>
        <end position="277"/>
    </location>
</feature>
<evidence type="ECO:0000313" key="8">
    <source>
        <dbReference type="EMBL" id="RDI57795.1"/>
    </source>
</evidence>